<dbReference type="InterPro" id="IPR001128">
    <property type="entry name" value="Cyt_P450"/>
</dbReference>
<comment type="cofactor">
    <cofactor evidence="2">
        <name>heme</name>
        <dbReference type="ChEBI" id="CHEBI:30413"/>
    </cofactor>
</comment>
<keyword evidence="2" id="KW-0408">Iron</keyword>
<reference evidence="3" key="1">
    <citation type="submission" date="2021-03" db="EMBL/GenBank/DDBJ databases">
        <authorList>
            <person name="Tagirdzhanova G."/>
        </authorList>
    </citation>
    <scope>NUCLEOTIDE SEQUENCE</scope>
</reference>
<evidence type="ECO:0008006" key="5">
    <source>
        <dbReference type="Google" id="ProtNLM"/>
    </source>
</evidence>
<dbReference type="PRINTS" id="PR00463">
    <property type="entry name" value="EP450I"/>
</dbReference>
<keyword evidence="2" id="KW-0349">Heme</keyword>
<proteinExistence type="inferred from homology"/>
<dbReference type="InterPro" id="IPR036396">
    <property type="entry name" value="Cyt_P450_sf"/>
</dbReference>
<dbReference type="SUPFAM" id="SSF48264">
    <property type="entry name" value="Cytochrome P450"/>
    <property type="match status" value="1"/>
</dbReference>
<dbReference type="GO" id="GO:0004497">
    <property type="term" value="F:monooxygenase activity"/>
    <property type="evidence" value="ECO:0007669"/>
    <property type="project" value="InterPro"/>
</dbReference>
<protein>
    <recommendedName>
        <fullName evidence="5">Cytochrome P450</fullName>
    </recommendedName>
</protein>
<evidence type="ECO:0000313" key="4">
    <source>
        <dbReference type="Proteomes" id="UP000664534"/>
    </source>
</evidence>
<dbReference type="InterPro" id="IPR050121">
    <property type="entry name" value="Cytochrome_P450_monoxygenase"/>
</dbReference>
<gene>
    <name evidence="3" type="ORF">IMSHALPRED_010484</name>
</gene>
<dbReference type="Proteomes" id="UP000664534">
    <property type="component" value="Unassembled WGS sequence"/>
</dbReference>
<comment type="similarity">
    <text evidence="1">Belongs to the cytochrome P450 family.</text>
</comment>
<evidence type="ECO:0000313" key="3">
    <source>
        <dbReference type="EMBL" id="CAF9936167.1"/>
    </source>
</evidence>
<dbReference type="PRINTS" id="PR00385">
    <property type="entry name" value="P450"/>
</dbReference>
<dbReference type="GO" id="GO:0005506">
    <property type="term" value="F:iron ion binding"/>
    <property type="evidence" value="ECO:0007669"/>
    <property type="project" value="InterPro"/>
</dbReference>
<keyword evidence="4" id="KW-1185">Reference proteome</keyword>
<dbReference type="AlphaFoldDB" id="A0A8H3G7V1"/>
<dbReference type="Pfam" id="PF00067">
    <property type="entry name" value="p450"/>
    <property type="match status" value="1"/>
</dbReference>
<name>A0A8H3G7V1_9LECA</name>
<dbReference type="Gene3D" id="1.10.630.10">
    <property type="entry name" value="Cytochrome P450"/>
    <property type="match status" value="1"/>
</dbReference>
<evidence type="ECO:0000256" key="1">
    <source>
        <dbReference type="ARBA" id="ARBA00010617"/>
    </source>
</evidence>
<dbReference type="GO" id="GO:0020037">
    <property type="term" value="F:heme binding"/>
    <property type="evidence" value="ECO:0007669"/>
    <property type="project" value="InterPro"/>
</dbReference>
<keyword evidence="2" id="KW-0479">Metal-binding</keyword>
<comment type="caution">
    <text evidence="3">The sequence shown here is derived from an EMBL/GenBank/DDBJ whole genome shotgun (WGS) entry which is preliminary data.</text>
</comment>
<accession>A0A8H3G7V1</accession>
<dbReference type="PANTHER" id="PTHR24305:SF166">
    <property type="entry name" value="CYTOCHROME P450 12A4, MITOCHONDRIAL-RELATED"/>
    <property type="match status" value="1"/>
</dbReference>
<dbReference type="InterPro" id="IPR002401">
    <property type="entry name" value="Cyt_P450_E_grp-I"/>
</dbReference>
<dbReference type="EMBL" id="CAJPDT010000089">
    <property type="protein sequence ID" value="CAF9936167.1"/>
    <property type="molecule type" value="Genomic_DNA"/>
</dbReference>
<dbReference type="GO" id="GO:0016705">
    <property type="term" value="F:oxidoreductase activity, acting on paired donors, with incorporation or reduction of molecular oxygen"/>
    <property type="evidence" value="ECO:0007669"/>
    <property type="project" value="InterPro"/>
</dbReference>
<organism evidence="3 4">
    <name type="scientific">Imshaugia aleurites</name>
    <dbReference type="NCBI Taxonomy" id="172621"/>
    <lineage>
        <taxon>Eukaryota</taxon>
        <taxon>Fungi</taxon>
        <taxon>Dikarya</taxon>
        <taxon>Ascomycota</taxon>
        <taxon>Pezizomycotina</taxon>
        <taxon>Lecanoromycetes</taxon>
        <taxon>OSLEUM clade</taxon>
        <taxon>Lecanoromycetidae</taxon>
        <taxon>Lecanorales</taxon>
        <taxon>Lecanorineae</taxon>
        <taxon>Parmeliaceae</taxon>
        <taxon>Imshaugia</taxon>
    </lineage>
</organism>
<sequence>MYNLLEVYGPCISTASWTDWPRHRKILAAPFNENIMKFVWNESLKQTREMLQSWSLSNVSGIPSVAKDTRTLSLNVLAATGFHRSYRFRGSNQSETDEAGTYRDALQTVLDNVIVLMLVPRRLLQLPISRSWARIGRAAAEFKQFMMDMLDKETILLQKGKIGTGSLMTSFVRALDTHQKEEAILKSNEGLPSKGLTVDEILGNIFVINFAGYDTTANTLAFSMILLAANPEVQDWVSEELETLRLYPPIMALPKWSNEHPQMLQIGKRKIMIPPQTGVMPSLLAIQTHPKYWPDPLHWQPSRWISSPAAPDSNESKLTLANRLHQEEVMTPLQSTYFPWSDGPQNCPGAKFAQVESVAVLACLLWDHRVVIVPEPGESLEKAINKALATTEDCDMELLLRMRNADNVRLACKRLSVDKDAM</sequence>
<dbReference type="PANTHER" id="PTHR24305">
    <property type="entry name" value="CYTOCHROME P450"/>
    <property type="match status" value="1"/>
</dbReference>
<dbReference type="OrthoDB" id="1470350at2759"/>
<feature type="binding site" description="axial binding residue" evidence="2">
    <location>
        <position position="347"/>
    </location>
    <ligand>
        <name>heme</name>
        <dbReference type="ChEBI" id="CHEBI:30413"/>
    </ligand>
    <ligandPart>
        <name>Fe</name>
        <dbReference type="ChEBI" id="CHEBI:18248"/>
    </ligandPart>
</feature>
<evidence type="ECO:0000256" key="2">
    <source>
        <dbReference type="PIRSR" id="PIRSR602401-1"/>
    </source>
</evidence>